<reference evidence="1 2" key="1">
    <citation type="submission" date="2015-07" db="EMBL/GenBank/DDBJ databases">
        <title>The genome of Eufriesea mexicana.</title>
        <authorList>
            <person name="Pan H."/>
            <person name="Kapheim K."/>
        </authorList>
    </citation>
    <scope>NUCLEOTIDE SEQUENCE [LARGE SCALE GENOMIC DNA]</scope>
    <source>
        <strain evidence="1">0111107269</strain>
        <tissue evidence="1">Whole body</tissue>
    </source>
</reference>
<proteinExistence type="predicted"/>
<accession>A0A310SMX0</accession>
<dbReference type="EMBL" id="KQ761834">
    <property type="protein sequence ID" value="OAD56680.1"/>
    <property type="molecule type" value="Genomic_DNA"/>
</dbReference>
<sequence>MDKSVHELPGHTKILRLPTDTVHSPSCIVHEVNPFQSRSGESCPFVSSSRSAHDFREKRFDEKVSLLYRQAAKIGKDVASFHVVSVASIISKPSKVEASVDDLLSPIFEEDATLPDIAASVFGSVLASATVFESGAVDSDGLSAAKIQRNVQQNRVLWLREARQKATGRLKDNTSWPISKLDQSWLDSFRERKAKWRLYDGIKRENIDAVINEQQEGIDEMRLKYDGYSAKLRSIKLLARQDLAVEMRAAKRSWRGGISDGGAGSKQK</sequence>
<protein>
    <submittedName>
        <fullName evidence="1">Uncharacterized protein</fullName>
    </submittedName>
</protein>
<dbReference type="AlphaFoldDB" id="A0A310SMX0"/>
<name>A0A310SMX0_9HYME</name>
<evidence type="ECO:0000313" key="2">
    <source>
        <dbReference type="Proteomes" id="UP000250275"/>
    </source>
</evidence>
<evidence type="ECO:0000313" key="1">
    <source>
        <dbReference type="EMBL" id="OAD56680.1"/>
    </source>
</evidence>
<gene>
    <name evidence="1" type="ORF">WN48_03142</name>
</gene>
<keyword evidence="2" id="KW-1185">Reference proteome</keyword>
<organism evidence="1 2">
    <name type="scientific">Eufriesea mexicana</name>
    <dbReference type="NCBI Taxonomy" id="516756"/>
    <lineage>
        <taxon>Eukaryota</taxon>
        <taxon>Metazoa</taxon>
        <taxon>Ecdysozoa</taxon>
        <taxon>Arthropoda</taxon>
        <taxon>Hexapoda</taxon>
        <taxon>Insecta</taxon>
        <taxon>Pterygota</taxon>
        <taxon>Neoptera</taxon>
        <taxon>Endopterygota</taxon>
        <taxon>Hymenoptera</taxon>
        <taxon>Apocrita</taxon>
        <taxon>Aculeata</taxon>
        <taxon>Apoidea</taxon>
        <taxon>Anthophila</taxon>
        <taxon>Apidae</taxon>
        <taxon>Eufriesea</taxon>
    </lineage>
</organism>
<dbReference type="Proteomes" id="UP000250275">
    <property type="component" value="Unassembled WGS sequence"/>
</dbReference>